<accession>A0A0F7CJL3</accession>
<reference evidence="3 4" key="1">
    <citation type="submission" date="2015-03" db="EMBL/GenBank/DDBJ databases">
        <authorList>
            <person name="Abdul Halim M."/>
        </authorList>
    </citation>
    <scope>NUCLEOTIDE SEQUENCE [LARGE SCALE GENOMIC DNA]</scope>
    <source>
        <strain evidence="3 4">ATCC 35681</strain>
    </source>
</reference>
<gene>
    <name evidence="3" type="ORF">VK70_18345</name>
</gene>
<evidence type="ECO:0000313" key="3">
    <source>
        <dbReference type="EMBL" id="AKG36276.1"/>
    </source>
</evidence>
<feature type="domain" description="Alp7A-like C-terminal" evidence="2">
    <location>
        <begin position="203"/>
        <end position="341"/>
    </location>
</feature>
<dbReference type="InterPro" id="IPR043129">
    <property type="entry name" value="ATPase_NBD"/>
</dbReference>
<dbReference type="Gene3D" id="3.30.420.40">
    <property type="match status" value="2"/>
</dbReference>
<dbReference type="AlphaFoldDB" id="A0A0F7CJL3"/>
<feature type="domain" description="Actin-like protein N-terminal" evidence="1">
    <location>
        <begin position="7"/>
        <end position="177"/>
    </location>
</feature>
<dbReference type="Pfam" id="PF17989">
    <property type="entry name" value="ALP_N"/>
    <property type="match status" value="1"/>
</dbReference>
<evidence type="ECO:0000259" key="1">
    <source>
        <dbReference type="Pfam" id="PF17989"/>
    </source>
</evidence>
<dbReference type="HOGENOM" id="CLU_063623_0_0_9"/>
<dbReference type="OrthoDB" id="5412507at2"/>
<sequence>MSIRQAAVDIGNDALKAYVQGLDHEIYIPNVIAEIGPSRDIVEFEKYPLDGLHVEILSGALKRGQGTYAVGNLAGGYTHNDELTAVSEKSEADQPVVLLLTALAYDAAQSLGEKEGVIEATYYLSTGLPLSEAKRGKRKTFKAKLKENTHEVRFKTTPEIGGKVVRLKFEEVLVNIEGHVALIDLTTKEDGTVRNEELTHMTVLINDIGGLSTDAAIIHEDGTVDNIYSDGIKEGVSPYLDEIIERVQHEIGYRFLNRQQLVEVITSVNKEERNYIWFRGKRISIQSIVDEVLVKIAREEYKLIRSSWSKVPSIRVSYQIGGGSLLLKPYLEKINEQEEGYPLRFVGTKDSIWMIARAYYKLLAVYLQYKNEQVAATTE</sequence>
<evidence type="ECO:0000313" key="4">
    <source>
        <dbReference type="Proteomes" id="UP000034189"/>
    </source>
</evidence>
<dbReference type="EMBL" id="CP011114">
    <property type="protein sequence ID" value="AKG36276.1"/>
    <property type="molecule type" value="Genomic_DNA"/>
</dbReference>
<dbReference type="InterPro" id="IPR054368">
    <property type="entry name" value="Alp7A-like_C"/>
</dbReference>
<dbReference type="Proteomes" id="UP000034189">
    <property type="component" value="Chromosome"/>
</dbReference>
<organism evidence="3 4">
    <name type="scientific">Paenibacillus durus ATCC 35681</name>
    <dbReference type="NCBI Taxonomy" id="1333534"/>
    <lineage>
        <taxon>Bacteria</taxon>
        <taxon>Bacillati</taxon>
        <taxon>Bacillota</taxon>
        <taxon>Bacilli</taxon>
        <taxon>Bacillales</taxon>
        <taxon>Paenibacillaceae</taxon>
        <taxon>Paenibacillus</taxon>
    </lineage>
</organism>
<evidence type="ECO:0000259" key="2">
    <source>
        <dbReference type="Pfam" id="PF22128"/>
    </source>
</evidence>
<dbReference type="CDD" id="cd24023">
    <property type="entry name" value="ASKHA_NBD_ParM_Alp7A-like"/>
    <property type="match status" value="1"/>
</dbReference>
<name>A0A0F7CJL3_PAEDU</name>
<dbReference type="InterPro" id="IPR040607">
    <property type="entry name" value="ALP_N"/>
</dbReference>
<proteinExistence type="predicted"/>
<dbReference type="SUPFAM" id="SSF53067">
    <property type="entry name" value="Actin-like ATPase domain"/>
    <property type="match status" value="2"/>
</dbReference>
<protein>
    <submittedName>
        <fullName evidence="3">Uncharacterized protein</fullName>
    </submittedName>
</protein>
<dbReference type="RefSeq" id="WP_025697363.1">
    <property type="nucleotide sequence ID" value="NZ_ASQQ01000506.1"/>
</dbReference>
<reference evidence="3 4" key="2">
    <citation type="journal article" date="2016" name="Genome Announc.">
        <title>Genome Sequence of a Gram-Positive Diazotroph, Paenibacillus durus Type Strain ATCC 35681.</title>
        <authorList>
            <person name="Halim M.A."/>
            <person name="Rahman A.Y."/>
            <person name="Sim K.S."/>
            <person name="Yam H.C."/>
            <person name="Rahim A.A."/>
            <person name="Ghazali A.H."/>
            <person name="Najimudin N."/>
        </authorList>
    </citation>
    <scope>NUCLEOTIDE SEQUENCE [LARGE SCALE GENOMIC DNA]</scope>
    <source>
        <strain evidence="3 4">ATCC 35681</strain>
    </source>
</reference>
<dbReference type="Pfam" id="PF22128">
    <property type="entry name" value="Alp7A_like_C"/>
    <property type="match status" value="1"/>
</dbReference>
<dbReference type="PATRIC" id="fig|1333534.5.peg.4052"/>